<feature type="compositionally biased region" description="Low complexity" evidence="4">
    <location>
        <begin position="33"/>
        <end position="42"/>
    </location>
</feature>
<dbReference type="PROSITE" id="PS50294">
    <property type="entry name" value="WD_REPEATS_REGION"/>
    <property type="match status" value="1"/>
</dbReference>
<dbReference type="PANTHER" id="PTHR19848">
    <property type="entry name" value="WD40 REPEAT PROTEIN"/>
    <property type="match status" value="1"/>
</dbReference>
<dbReference type="InterPro" id="IPR001680">
    <property type="entry name" value="WD40_rpt"/>
</dbReference>
<keyword evidence="2" id="KW-0677">Repeat</keyword>
<comment type="caution">
    <text evidence="6">The sequence shown here is derived from an EMBL/GenBank/DDBJ whole genome shotgun (WGS) entry which is preliminary data.</text>
</comment>
<dbReference type="STRING" id="92696.A0A4R0RQG3"/>
<evidence type="ECO:0000256" key="3">
    <source>
        <dbReference type="PROSITE-ProRule" id="PRU00221"/>
    </source>
</evidence>
<organism evidence="6 7">
    <name type="scientific">Steccherinum ochraceum</name>
    <dbReference type="NCBI Taxonomy" id="92696"/>
    <lineage>
        <taxon>Eukaryota</taxon>
        <taxon>Fungi</taxon>
        <taxon>Dikarya</taxon>
        <taxon>Basidiomycota</taxon>
        <taxon>Agaricomycotina</taxon>
        <taxon>Agaricomycetes</taxon>
        <taxon>Polyporales</taxon>
        <taxon>Steccherinaceae</taxon>
        <taxon>Steccherinum</taxon>
    </lineage>
</organism>
<dbReference type="InterPro" id="IPR057544">
    <property type="entry name" value="Beta-prop_SPT8"/>
</dbReference>
<dbReference type="EMBL" id="RWJN01000223">
    <property type="protein sequence ID" value="TCD64644.1"/>
    <property type="molecule type" value="Genomic_DNA"/>
</dbReference>
<feature type="compositionally biased region" description="Acidic residues" evidence="4">
    <location>
        <begin position="43"/>
        <end position="64"/>
    </location>
</feature>
<feature type="compositionally biased region" description="Low complexity" evidence="4">
    <location>
        <begin position="77"/>
        <end position="95"/>
    </location>
</feature>
<dbReference type="InterPro" id="IPR015943">
    <property type="entry name" value="WD40/YVTN_repeat-like_dom_sf"/>
</dbReference>
<feature type="compositionally biased region" description="Acidic residues" evidence="4">
    <location>
        <begin position="19"/>
        <end position="32"/>
    </location>
</feature>
<feature type="region of interest" description="Disordered" evidence="4">
    <location>
        <begin position="1"/>
        <end position="124"/>
    </location>
</feature>
<sequence>MDSDDEGIDDNEFDRTTEGDDDIEEDILDALEGDLAAAAEANSDPDDDSDSDDSDGGSDDDEGNQDYRQPPPPPAPAAQEQIADAPPPAATSMPPSRHPSSDRDYAPEKVPSTPPTQTPRPLSPARARLEALVADLRIPKSYTVEAICAIPHPVPTHSLAASACMTHLLTGSEDGYIRDYDIFSAVNGKVFLTAPQRAHCGVMEGIMKAAQIKSWWENPVDRRTLPPGSLEEMPLWSDRGNINLFTVRHDPGRLVHVMSGHRGPVSSLAMEHDQKGFFSAGWDGEAFQWDLNTGNVVRTFRSHGSQLTAIAVRPLTNFHVWEGPPPDPALVNANPPVGEVLPPMPMDAQPKYKPMDTQPIDPPPQIPPPPAPASAPPQEEDAKSDTSFDPLFDDEPDADGDAGQSKAGGAANGDGGIAYPSHAQMPQQRTVAAAIAPKNAPPVLDPLSYSTYSPDVLMVASIDGQIVLWDKRVHTPGRGVGRLWMSDKTPPWCVSACWSADGGQIYAGRRNGTIDVYDTRQFGMSGMGTPRLLKTLRNPASSGVVSCVVAFPDTRHIACASSDNIRLWNVAEANEPDAFGKMKSGVQFKIIPGHHGGFISQLLVDPAARFLVSSSSNRGWFGESTRTIFVHEVKHIH</sequence>
<gene>
    <name evidence="6" type="primary">SPT8</name>
    <name evidence="6" type="ORF">EIP91_003804</name>
</gene>
<dbReference type="AlphaFoldDB" id="A0A4R0RQG3"/>
<feature type="domain" description="Transcription factor spt8 beta-propeller" evidence="5">
    <location>
        <begin position="452"/>
        <end position="633"/>
    </location>
</feature>
<dbReference type="Proteomes" id="UP000292702">
    <property type="component" value="Unassembled WGS sequence"/>
</dbReference>
<dbReference type="InterPro" id="IPR036322">
    <property type="entry name" value="WD40_repeat_dom_sf"/>
</dbReference>
<evidence type="ECO:0000313" key="6">
    <source>
        <dbReference type="EMBL" id="TCD64644.1"/>
    </source>
</evidence>
<dbReference type="PANTHER" id="PTHR19848:SF8">
    <property type="entry name" value="F-BOX AND WD REPEAT DOMAIN CONTAINING 7"/>
    <property type="match status" value="1"/>
</dbReference>
<dbReference type="Pfam" id="PF23798">
    <property type="entry name" value="Beta-prop_SPT8"/>
    <property type="match status" value="3"/>
</dbReference>
<evidence type="ECO:0000313" key="7">
    <source>
        <dbReference type="Proteomes" id="UP000292702"/>
    </source>
</evidence>
<evidence type="ECO:0000256" key="2">
    <source>
        <dbReference type="ARBA" id="ARBA00022737"/>
    </source>
</evidence>
<dbReference type="PROSITE" id="PS50082">
    <property type="entry name" value="WD_REPEATS_2"/>
    <property type="match status" value="1"/>
</dbReference>
<evidence type="ECO:0000259" key="5">
    <source>
        <dbReference type="Pfam" id="PF23798"/>
    </source>
</evidence>
<feature type="region of interest" description="Disordered" evidence="4">
    <location>
        <begin position="329"/>
        <end position="430"/>
    </location>
</feature>
<feature type="compositionally biased region" description="Pro residues" evidence="4">
    <location>
        <begin position="112"/>
        <end position="122"/>
    </location>
</feature>
<keyword evidence="7" id="KW-1185">Reference proteome</keyword>
<reference evidence="6 7" key="1">
    <citation type="submission" date="2018-11" db="EMBL/GenBank/DDBJ databases">
        <title>Genome assembly of Steccherinum ochraceum LE-BIN_3174, the white-rot fungus of the Steccherinaceae family (The Residual Polyporoid clade, Polyporales, Basidiomycota).</title>
        <authorList>
            <person name="Fedorova T.V."/>
            <person name="Glazunova O.A."/>
            <person name="Landesman E.O."/>
            <person name="Moiseenko K.V."/>
            <person name="Psurtseva N.V."/>
            <person name="Savinova O.S."/>
            <person name="Shakhova N.V."/>
            <person name="Tyazhelova T.V."/>
            <person name="Vasina D.V."/>
        </authorList>
    </citation>
    <scope>NUCLEOTIDE SEQUENCE [LARGE SCALE GENOMIC DNA]</scope>
    <source>
        <strain evidence="6 7">LE-BIN_3174</strain>
    </source>
</reference>
<feature type="compositionally biased region" description="Acidic residues" evidence="4">
    <location>
        <begin position="391"/>
        <end position="400"/>
    </location>
</feature>
<evidence type="ECO:0000256" key="4">
    <source>
        <dbReference type="SAM" id="MobiDB-lite"/>
    </source>
</evidence>
<dbReference type="SUPFAM" id="SSF50978">
    <property type="entry name" value="WD40 repeat-like"/>
    <property type="match status" value="1"/>
</dbReference>
<dbReference type="SMART" id="SM00320">
    <property type="entry name" value="WD40"/>
    <property type="match status" value="6"/>
</dbReference>
<evidence type="ECO:0000256" key="1">
    <source>
        <dbReference type="ARBA" id="ARBA00022574"/>
    </source>
</evidence>
<feature type="repeat" description="WD" evidence="3">
    <location>
        <begin position="258"/>
        <end position="299"/>
    </location>
</feature>
<feature type="compositionally biased region" description="Acidic residues" evidence="4">
    <location>
        <begin position="1"/>
        <end position="12"/>
    </location>
</feature>
<feature type="domain" description="Transcription factor spt8 beta-propeller" evidence="5">
    <location>
        <begin position="143"/>
        <end position="223"/>
    </location>
</feature>
<feature type="compositionally biased region" description="Pro residues" evidence="4">
    <location>
        <begin position="360"/>
        <end position="375"/>
    </location>
</feature>
<feature type="domain" description="Transcription factor spt8 beta-propeller" evidence="5">
    <location>
        <begin position="238"/>
        <end position="317"/>
    </location>
</feature>
<name>A0A4R0RQG3_9APHY</name>
<accession>A0A4R0RQG3</accession>
<proteinExistence type="predicted"/>
<keyword evidence="1 3" id="KW-0853">WD repeat</keyword>
<protein>
    <submittedName>
        <fullName evidence="6">Transcription factor spt8</fullName>
    </submittedName>
</protein>
<dbReference type="OrthoDB" id="10260946at2759"/>
<dbReference type="Gene3D" id="2.130.10.10">
    <property type="entry name" value="YVTN repeat-like/Quinoprotein amine dehydrogenase"/>
    <property type="match status" value="2"/>
</dbReference>